<accession>A0A1F5EAR5</accession>
<organism evidence="3 4">
    <name type="scientific">Candidatus Berkelbacteria bacterium RIFCSPLOWO2_01_FULL_50_28</name>
    <dbReference type="NCBI Taxonomy" id="1797471"/>
    <lineage>
        <taxon>Bacteria</taxon>
        <taxon>Candidatus Berkelbacteria</taxon>
    </lineage>
</organism>
<evidence type="ECO:0000313" key="3">
    <source>
        <dbReference type="EMBL" id="OGD64344.1"/>
    </source>
</evidence>
<evidence type="ECO:0000313" key="4">
    <source>
        <dbReference type="Proteomes" id="UP000177481"/>
    </source>
</evidence>
<dbReference type="Pfam" id="PF13649">
    <property type="entry name" value="Methyltransf_25"/>
    <property type="match status" value="1"/>
</dbReference>
<dbReference type="Gene3D" id="3.40.50.150">
    <property type="entry name" value="Vaccinia Virus protein VP39"/>
    <property type="match status" value="1"/>
</dbReference>
<dbReference type="InterPro" id="IPR029063">
    <property type="entry name" value="SAM-dependent_MTases_sf"/>
</dbReference>
<name>A0A1F5EAR5_9BACT</name>
<dbReference type="PANTHER" id="PTHR43861">
    <property type="entry name" value="TRANS-ACONITATE 2-METHYLTRANSFERASE-RELATED"/>
    <property type="match status" value="1"/>
</dbReference>
<dbReference type="EMBL" id="MEZX01000003">
    <property type="protein sequence ID" value="OGD64344.1"/>
    <property type="molecule type" value="Genomic_DNA"/>
</dbReference>
<reference evidence="3 4" key="1">
    <citation type="journal article" date="2016" name="Nat. Commun.">
        <title>Thousands of microbial genomes shed light on interconnected biogeochemical processes in an aquifer system.</title>
        <authorList>
            <person name="Anantharaman K."/>
            <person name="Brown C.T."/>
            <person name="Hug L.A."/>
            <person name="Sharon I."/>
            <person name="Castelle C.J."/>
            <person name="Probst A.J."/>
            <person name="Thomas B.C."/>
            <person name="Singh A."/>
            <person name="Wilkins M.J."/>
            <person name="Karaoz U."/>
            <person name="Brodie E.L."/>
            <person name="Williams K.H."/>
            <person name="Hubbard S.S."/>
            <person name="Banfield J.F."/>
        </authorList>
    </citation>
    <scope>NUCLEOTIDE SEQUENCE [LARGE SCALE GENOMIC DNA]</scope>
</reference>
<keyword evidence="1" id="KW-0808">Transferase</keyword>
<dbReference type="Proteomes" id="UP000177481">
    <property type="component" value="Unassembled WGS sequence"/>
</dbReference>
<sequence>MREMPESEVYEGSLPFWPYKDSLASVVKLINKNAPQKGALLDMMCGTGYLLGEIAKKRPDLRLIGVDIDDRYVSFSRKTYPGVNIEKGDVLKWHPQSAFDVVICTGSLHHVPYDRQEKAVANISSLVKPDGFVIVSDSYVDDYSNEFERKNAAAKLGYEYLKETIQNKAPNPVVEWTIDIMWNDVLMKEFKTSLRKRLLIFEKYFAVVDTMKTWPAIESDYGDYISILRPR</sequence>
<dbReference type="SUPFAM" id="SSF53335">
    <property type="entry name" value="S-adenosyl-L-methionine-dependent methyltransferases"/>
    <property type="match status" value="1"/>
</dbReference>
<dbReference type="GO" id="GO:0016740">
    <property type="term" value="F:transferase activity"/>
    <property type="evidence" value="ECO:0007669"/>
    <property type="project" value="UniProtKB-KW"/>
</dbReference>
<evidence type="ECO:0000259" key="2">
    <source>
        <dbReference type="Pfam" id="PF13649"/>
    </source>
</evidence>
<dbReference type="CDD" id="cd02440">
    <property type="entry name" value="AdoMet_MTases"/>
    <property type="match status" value="1"/>
</dbReference>
<proteinExistence type="predicted"/>
<evidence type="ECO:0000256" key="1">
    <source>
        <dbReference type="ARBA" id="ARBA00022679"/>
    </source>
</evidence>
<dbReference type="STRING" id="1797471.A3A71_04255"/>
<feature type="domain" description="Methyltransferase" evidence="2">
    <location>
        <begin position="41"/>
        <end position="131"/>
    </location>
</feature>
<dbReference type="InterPro" id="IPR041698">
    <property type="entry name" value="Methyltransf_25"/>
</dbReference>
<protein>
    <recommendedName>
        <fullName evidence="2">Methyltransferase domain-containing protein</fullName>
    </recommendedName>
</protein>
<dbReference type="AlphaFoldDB" id="A0A1F5EAR5"/>
<comment type="caution">
    <text evidence="3">The sequence shown here is derived from an EMBL/GenBank/DDBJ whole genome shotgun (WGS) entry which is preliminary data.</text>
</comment>
<gene>
    <name evidence="3" type="ORF">A3A71_04255</name>
</gene>